<evidence type="ECO:0000313" key="13">
    <source>
        <dbReference type="EMBL" id="MBT1701237.1"/>
    </source>
</evidence>
<dbReference type="GO" id="GO:0008654">
    <property type="term" value="P:phospholipid biosynthetic process"/>
    <property type="evidence" value="ECO:0007669"/>
    <property type="project" value="UniProtKB-KW"/>
</dbReference>
<keyword evidence="11" id="KW-1208">Phospholipid metabolism</keyword>
<sequence length="300" mass="32916">MKNEVNKVLFIVNKYSGTGYQPSVEGKIIEACEQQDIECSIEFTQGRGHATELASQAAAANQFKYIVAVGGDGTVNEVAQGLLRTSTAMGILPKGSGNGLARHLRVPMNLSASLKSLFSSQPIDMDTFLLNGKLSLNVSGIGFDGHIANLFGKEKKRGLQGYAKHALNEFIQFKEFEVEINTTKQHLSRKAFVVAIANSSQYGNNARIAPAASVCDQLLHISILKKVPAYRLDFVYAFFAGKIHRTAYCEIVETDKLTIRLKSPVAYHIDGEPCGTNDQFNIELLPRTLKMLVPRHTLTP</sequence>
<dbReference type="InterPro" id="IPR001206">
    <property type="entry name" value="Diacylglycerol_kinase_cat_dom"/>
</dbReference>
<evidence type="ECO:0000256" key="2">
    <source>
        <dbReference type="ARBA" id="ARBA00022516"/>
    </source>
</evidence>
<keyword evidence="9" id="KW-0443">Lipid metabolism</keyword>
<comment type="cofactor">
    <cofactor evidence="1">
        <name>Mg(2+)</name>
        <dbReference type="ChEBI" id="CHEBI:18420"/>
    </cofactor>
</comment>
<evidence type="ECO:0000256" key="8">
    <source>
        <dbReference type="ARBA" id="ARBA00022842"/>
    </source>
</evidence>
<gene>
    <name evidence="13" type="ORF">KK083_30375</name>
</gene>
<dbReference type="Gene3D" id="3.40.50.10330">
    <property type="entry name" value="Probable inorganic polyphosphate/atp-NAD kinase, domain 1"/>
    <property type="match status" value="1"/>
</dbReference>
<dbReference type="SMART" id="SM00046">
    <property type="entry name" value="DAGKc"/>
    <property type="match status" value="1"/>
</dbReference>
<dbReference type="AlphaFoldDB" id="A0AAP2DU22"/>
<keyword evidence="8" id="KW-0460">Magnesium</keyword>
<keyword evidence="4" id="KW-0479">Metal-binding</keyword>
<protein>
    <submittedName>
        <fullName evidence="13">YegS/Rv2252/BmrU family lipid kinase</fullName>
    </submittedName>
</protein>
<name>A0AAP2DU22_9BACT</name>
<evidence type="ECO:0000256" key="6">
    <source>
        <dbReference type="ARBA" id="ARBA00022777"/>
    </source>
</evidence>
<dbReference type="Proteomes" id="UP001319200">
    <property type="component" value="Unassembled WGS sequence"/>
</dbReference>
<dbReference type="Pfam" id="PF00781">
    <property type="entry name" value="DAGK_cat"/>
    <property type="match status" value="1"/>
</dbReference>
<dbReference type="SUPFAM" id="SSF111331">
    <property type="entry name" value="NAD kinase/diacylglycerol kinase-like"/>
    <property type="match status" value="1"/>
</dbReference>
<feature type="domain" description="DAGKc" evidence="12">
    <location>
        <begin position="3"/>
        <end position="134"/>
    </location>
</feature>
<dbReference type="GO" id="GO:0005524">
    <property type="term" value="F:ATP binding"/>
    <property type="evidence" value="ECO:0007669"/>
    <property type="project" value="UniProtKB-KW"/>
</dbReference>
<proteinExistence type="predicted"/>
<dbReference type="InterPro" id="IPR050187">
    <property type="entry name" value="Lipid_Phosphate_FormReg"/>
</dbReference>
<evidence type="ECO:0000313" key="14">
    <source>
        <dbReference type="Proteomes" id="UP001319200"/>
    </source>
</evidence>
<keyword evidence="6 13" id="KW-0418">Kinase</keyword>
<dbReference type="GO" id="GO:0046872">
    <property type="term" value="F:metal ion binding"/>
    <property type="evidence" value="ECO:0007669"/>
    <property type="project" value="UniProtKB-KW"/>
</dbReference>
<dbReference type="NCBIfam" id="TIGR00147">
    <property type="entry name" value="YegS/Rv2252/BmrU family lipid kinase"/>
    <property type="match status" value="1"/>
</dbReference>
<keyword evidence="14" id="KW-1185">Reference proteome</keyword>
<dbReference type="Pfam" id="PF19279">
    <property type="entry name" value="YegS_C"/>
    <property type="match status" value="1"/>
</dbReference>
<keyword evidence="7" id="KW-0067">ATP-binding</keyword>
<evidence type="ECO:0000256" key="4">
    <source>
        <dbReference type="ARBA" id="ARBA00022723"/>
    </source>
</evidence>
<dbReference type="Gene3D" id="2.60.200.40">
    <property type="match status" value="1"/>
</dbReference>
<keyword evidence="3" id="KW-0808">Transferase</keyword>
<evidence type="ECO:0000256" key="10">
    <source>
        <dbReference type="ARBA" id="ARBA00023209"/>
    </source>
</evidence>
<organism evidence="13 14">
    <name type="scientific">Chryseosolibacter histidini</name>
    <dbReference type="NCBI Taxonomy" id="2782349"/>
    <lineage>
        <taxon>Bacteria</taxon>
        <taxon>Pseudomonadati</taxon>
        <taxon>Bacteroidota</taxon>
        <taxon>Cytophagia</taxon>
        <taxon>Cytophagales</taxon>
        <taxon>Chryseotaleaceae</taxon>
        <taxon>Chryseosolibacter</taxon>
    </lineage>
</organism>
<dbReference type="GO" id="GO:0005886">
    <property type="term" value="C:plasma membrane"/>
    <property type="evidence" value="ECO:0007669"/>
    <property type="project" value="TreeGrafter"/>
</dbReference>
<dbReference type="PANTHER" id="PTHR12358:SF106">
    <property type="entry name" value="LIPID KINASE YEGS"/>
    <property type="match status" value="1"/>
</dbReference>
<evidence type="ECO:0000256" key="3">
    <source>
        <dbReference type="ARBA" id="ARBA00022679"/>
    </source>
</evidence>
<dbReference type="InterPro" id="IPR045540">
    <property type="entry name" value="YegS/DAGK_C"/>
</dbReference>
<evidence type="ECO:0000256" key="7">
    <source>
        <dbReference type="ARBA" id="ARBA00022840"/>
    </source>
</evidence>
<accession>A0AAP2DU22</accession>
<keyword evidence="10" id="KW-0594">Phospholipid biosynthesis</keyword>
<evidence type="ECO:0000256" key="9">
    <source>
        <dbReference type="ARBA" id="ARBA00023098"/>
    </source>
</evidence>
<evidence type="ECO:0000256" key="1">
    <source>
        <dbReference type="ARBA" id="ARBA00001946"/>
    </source>
</evidence>
<evidence type="ECO:0000256" key="11">
    <source>
        <dbReference type="ARBA" id="ARBA00023264"/>
    </source>
</evidence>
<keyword evidence="5" id="KW-0547">Nucleotide-binding</keyword>
<evidence type="ECO:0000259" key="12">
    <source>
        <dbReference type="PROSITE" id="PS50146"/>
    </source>
</evidence>
<dbReference type="InterPro" id="IPR005218">
    <property type="entry name" value="Diacylglycerol/lipid_kinase"/>
</dbReference>
<dbReference type="GO" id="GO:0016301">
    <property type="term" value="F:kinase activity"/>
    <property type="evidence" value="ECO:0007669"/>
    <property type="project" value="UniProtKB-KW"/>
</dbReference>
<dbReference type="PROSITE" id="PS50146">
    <property type="entry name" value="DAGK"/>
    <property type="match status" value="1"/>
</dbReference>
<keyword evidence="2" id="KW-0444">Lipid biosynthesis</keyword>
<dbReference type="RefSeq" id="WP_254169922.1">
    <property type="nucleotide sequence ID" value="NZ_JAHESF010000061.1"/>
</dbReference>
<dbReference type="InterPro" id="IPR016064">
    <property type="entry name" value="NAD/diacylglycerol_kinase_sf"/>
</dbReference>
<dbReference type="EMBL" id="JAHESF010000061">
    <property type="protein sequence ID" value="MBT1701237.1"/>
    <property type="molecule type" value="Genomic_DNA"/>
</dbReference>
<dbReference type="PANTHER" id="PTHR12358">
    <property type="entry name" value="SPHINGOSINE KINASE"/>
    <property type="match status" value="1"/>
</dbReference>
<comment type="caution">
    <text evidence="13">The sequence shown here is derived from an EMBL/GenBank/DDBJ whole genome shotgun (WGS) entry which is preliminary data.</text>
</comment>
<evidence type="ECO:0000256" key="5">
    <source>
        <dbReference type="ARBA" id="ARBA00022741"/>
    </source>
</evidence>
<reference evidence="13 14" key="1">
    <citation type="submission" date="2021-05" db="EMBL/GenBank/DDBJ databases">
        <title>A Polyphasic approach of four new species of the genus Ohtaekwangia: Ohtaekwangia histidinii sp. nov., Ohtaekwangia cretensis sp. nov., Ohtaekwangia indiensis sp. nov., Ohtaekwangia reichenbachii sp. nov. from diverse environment.</title>
        <authorList>
            <person name="Octaviana S."/>
        </authorList>
    </citation>
    <scope>NUCLEOTIDE SEQUENCE [LARGE SCALE GENOMIC DNA]</scope>
    <source>
        <strain evidence="13 14">PWU4</strain>
    </source>
</reference>
<dbReference type="InterPro" id="IPR017438">
    <property type="entry name" value="ATP-NAD_kinase_N"/>
</dbReference>